<keyword evidence="2" id="KW-1185">Reference proteome</keyword>
<dbReference type="VEuPathDB" id="FungiDB:GLRG_06229"/>
<protein>
    <submittedName>
        <fullName evidence="1">Uncharacterized protein</fullName>
    </submittedName>
</protein>
<dbReference type="InterPro" id="IPR023213">
    <property type="entry name" value="CAT-like_dom_sf"/>
</dbReference>
<evidence type="ECO:0000313" key="1">
    <source>
        <dbReference type="EMBL" id="EFQ31085.1"/>
    </source>
</evidence>
<dbReference type="AlphaFoldDB" id="E3QJP7"/>
<dbReference type="GeneID" id="24411594"/>
<accession>E3QJP7</accession>
<dbReference type="Gene3D" id="3.30.559.10">
    <property type="entry name" value="Chloramphenicol acetyltransferase-like domain"/>
    <property type="match status" value="1"/>
</dbReference>
<dbReference type="Proteomes" id="UP000008782">
    <property type="component" value="Unassembled WGS sequence"/>
</dbReference>
<dbReference type="HOGENOM" id="CLU_1786708_0_0_1"/>
<name>E3QJP7_COLGM</name>
<proteinExistence type="predicted"/>
<organism evidence="2">
    <name type="scientific">Colletotrichum graminicola (strain M1.001 / M2 / FGSC 10212)</name>
    <name type="common">Maize anthracnose fungus</name>
    <name type="synonym">Glomerella graminicola</name>
    <dbReference type="NCBI Taxonomy" id="645133"/>
    <lineage>
        <taxon>Eukaryota</taxon>
        <taxon>Fungi</taxon>
        <taxon>Dikarya</taxon>
        <taxon>Ascomycota</taxon>
        <taxon>Pezizomycotina</taxon>
        <taxon>Sordariomycetes</taxon>
        <taxon>Hypocreomycetidae</taxon>
        <taxon>Glomerellales</taxon>
        <taxon>Glomerellaceae</taxon>
        <taxon>Colletotrichum</taxon>
        <taxon>Colletotrichum graminicola species complex</taxon>
    </lineage>
</organism>
<dbReference type="OrthoDB" id="21502at2759"/>
<dbReference type="STRING" id="645133.E3QJP7"/>
<gene>
    <name evidence="1" type="ORF">GLRG_06229</name>
</gene>
<sequence length="145" mass="16336">MPAKELIQRPLSYLASRIRQAVTNQGSRGQVEAYASLVRQDPRNKAPPFFGESSMQFISFTNAQKANFYGFDFSAATKKPRSTSLLPSYVQILHGPYNFTNGVIILGKDDKGSYWLSGYGIKGFWGLIERETAEENICMRLKSRL</sequence>
<reference evidence="2" key="1">
    <citation type="journal article" date="2012" name="Nat. Genet.">
        <title>Lifestyle transitions in plant pathogenic Colletotrichum fungi deciphered by genome and transcriptome analyses.</title>
        <authorList>
            <person name="O'Connell R.J."/>
            <person name="Thon M.R."/>
            <person name="Hacquard S."/>
            <person name="Amyotte S.G."/>
            <person name="Kleemann J."/>
            <person name="Torres M.F."/>
            <person name="Damm U."/>
            <person name="Buiate E.A."/>
            <person name="Epstein L."/>
            <person name="Alkan N."/>
            <person name="Altmueller J."/>
            <person name="Alvarado-Balderrama L."/>
            <person name="Bauser C.A."/>
            <person name="Becker C."/>
            <person name="Birren B.W."/>
            <person name="Chen Z."/>
            <person name="Choi J."/>
            <person name="Crouch J.A."/>
            <person name="Duvick J.P."/>
            <person name="Farman M.A."/>
            <person name="Gan P."/>
            <person name="Heiman D."/>
            <person name="Henrissat B."/>
            <person name="Howard R.J."/>
            <person name="Kabbage M."/>
            <person name="Koch C."/>
            <person name="Kracher B."/>
            <person name="Kubo Y."/>
            <person name="Law A.D."/>
            <person name="Lebrun M.-H."/>
            <person name="Lee Y.-H."/>
            <person name="Miyara I."/>
            <person name="Moore N."/>
            <person name="Neumann U."/>
            <person name="Nordstroem K."/>
            <person name="Panaccione D.G."/>
            <person name="Panstruga R."/>
            <person name="Place M."/>
            <person name="Proctor R.H."/>
            <person name="Prusky D."/>
            <person name="Rech G."/>
            <person name="Reinhardt R."/>
            <person name="Rollins J.A."/>
            <person name="Rounsley S."/>
            <person name="Schardl C.L."/>
            <person name="Schwartz D.C."/>
            <person name="Shenoy N."/>
            <person name="Shirasu K."/>
            <person name="Sikhakolli U.R."/>
            <person name="Stueber K."/>
            <person name="Sukno S.A."/>
            <person name="Sweigard J.A."/>
            <person name="Takano Y."/>
            <person name="Takahara H."/>
            <person name="Trail F."/>
            <person name="van der Does H.C."/>
            <person name="Voll L.M."/>
            <person name="Will I."/>
            <person name="Young S."/>
            <person name="Zeng Q."/>
            <person name="Zhang J."/>
            <person name="Zhou S."/>
            <person name="Dickman M.B."/>
            <person name="Schulze-Lefert P."/>
            <person name="Ver Loren van Themaat E."/>
            <person name="Ma L.-J."/>
            <person name="Vaillancourt L.J."/>
        </authorList>
    </citation>
    <scope>NUCLEOTIDE SEQUENCE [LARGE SCALE GENOMIC DNA]</scope>
    <source>
        <strain evidence="2">M1.001 / M2 / FGSC 10212</strain>
    </source>
</reference>
<dbReference type="RefSeq" id="XP_008095105.1">
    <property type="nucleotide sequence ID" value="XM_008096914.1"/>
</dbReference>
<evidence type="ECO:0000313" key="2">
    <source>
        <dbReference type="Proteomes" id="UP000008782"/>
    </source>
</evidence>
<dbReference type="eggNOG" id="ENOG502SM04">
    <property type="taxonomic scope" value="Eukaryota"/>
</dbReference>
<dbReference type="EMBL" id="GG697353">
    <property type="protein sequence ID" value="EFQ31085.1"/>
    <property type="molecule type" value="Genomic_DNA"/>
</dbReference>